<feature type="compositionally biased region" description="Polar residues" evidence="1">
    <location>
        <begin position="225"/>
        <end position="239"/>
    </location>
</feature>
<feature type="region of interest" description="Disordered" evidence="1">
    <location>
        <begin position="197"/>
        <end position="239"/>
    </location>
</feature>
<sequence>MPSKRDKLCGQRRNGGGEKTHPSCHQTPIMPPQPTINAMALFAALLAAQCPSRTEAFLPPQAACRAPNDGASTITFLEFLPCTETRTTIRPTRRCHCTGLSQTKRRDNTSNSDEGILVLVVDQILGLFRPPTTLSFLPVPVGYLLIWSALSFLAPWTQFVLTLALYGGLKFVADQAGLNELDGDDNDNDEFYEDASSYRRGVNGDSIPRAINGDQQSPPSTTTTLPNQEMEQRQPQSPPTANTVDIFCFVASLALGTVLVSSMGPPPTLPMTTPSMSTTTLLRDALSSDTSSIVTSGLYAVGSLVVLIGGSVIVLEGFRSNNHDATTNKSNGNWTNRGINGDTSKDDEQDETNPNRRLLNLWDEQFRRMSKSGADLANKSKNRGATDQTNEQEDDEEKEEEGDDDKLSFT</sequence>
<accession>A0A7S3DQ80</accession>
<keyword evidence="2" id="KW-0812">Transmembrane</keyword>
<feature type="transmembrane region" description="Helical" evidence="2">
    <location>
        <begin position="243"/>
        <end position="264"/>
    </location>
</feature>
<feature type="compositionally biased region" description="Polar residues" evidence="1">
    <location>
        <begin position="321"/>
        <end position="342"/>
    </location>
</feature>
<feature type="region of interest" description="Disordered" evidence="1">
    <location>
        <begin position="321"/>
        <end position="410"/>
    </location>
</feature>
<keyword evidence="2" id="KW-1133">Transmembrane helix</keyword>
<feature type="transmembrane region" description="Helical" evidence="2">
    <location>
        <begin position="293"/>
        <end position="315"/>
    </location>
</feature>
<feature type="compositionally biased region" description="Acidic residues" evidence="1">
    <location>
        <begin position="390"/>
        <end position="404"/>
    </location>
</feature>
<protein>
    <recommendedName>
        <fullName evidence="4">Transmembrane protein</fullName>
    </recommendedName>
</protein>
<dbReference type="AlphaFoldDB" id="A0A7S3DQ80"/>
<feature type="region of interest" description="Disordered" evidence="1">
    <location>
        <begin position="1"/>
        <end position="26"/>
    </location>
</feature>
<evidence type="ECO:0000313" key="3">
    <source>
        <dbReference type="EMBL" id="CAD9967836.1"/>
    </source>
</evidence>
<evidence type="ECO:0008006" key="4">
    <source>
        <dbReference type="Google" id="ProtNLM"/>
    </source>
</evidence>
<feature type="compositionally biased region" description="Basic and acidic residues" evidence="1">
    <location>
        <begin position="1"/>
        <end position="21"/>
    </location>
</feature>
<feature type="compositionally biased region" description="Low complexity" evidence="1">
    <location>
        <begin position="215"/>
        <end position="224"/>
    </location>
</feature>
<feature type="transmembrane region" description="Helical" evidence="2">
    <location>
        <begin position="144"/>
        <end position="166"/>
    </location>
</feature>
<evidence type="ECO:0000256" key="2">
    <source>
        <dbReference type="SAM" id="Phobius"/>
    </source>
</evidence>
<reference evidence="3" key="1">
    <citation type="submission" date="2021-01" db="EMBL/GenBank/DDBJ databases">
        <authorList>
            <person name="Corre E."/>
            <person name="Pelletier E."/>
            <person name="Niang G."/>
            <person name="Scheremetjew M."/>
            <person name="Finn R."/>
            <person name="Kale V."/>
            <person name="Holt S."/>
            <person name="Cochrane G."/>
            <person name="Meng A."/>
            <person name="Brown T."/>
            <person name="Cohen L."/>
        </authorList>
    </citation>
    <scope>NUCLEOTIDE SEQUENCE</scope>
    <source>
        <strain evidence="3">CCMP125</strain>
    </source>
</reference>
<organism evidence="3">
    <name type="scientific">Entomoneis paludosa</name>
    <dbReference type="NCBI Taxonomy" id="265537"/>
    <lineage>
        <taxon>Eukaryota</taxon>
        <taxon>Sar</taxon>
        <taxon>Stramenopiles</taxon>
        <taxon>Ochrophyta</taxon>
        <taxon>Bacillariophyta</taxon>
        <taxon>Bacillariophyceae</taxon>
        <taxon>Bacillariophycidae</taxon>
        <taxon>Entomoneidaceae</taxon>
        <taxon>Entomoneis</taxon>
    </lineage>
</organism>
<dbReference type="EMBL" id="HBHT01019326">
    <property type="protein sequence ID" value="CAD9967836.1"/>
    <property type="molecule type" value="Transcribed_RNA"/>
</dbReference>
<name>A0A7S3DQ80_9STRA</name>
<keyword evidence="2" id="KW-0472">Membrane</keyword>
<gene>
    <name evidence="3" type="ORF">APAL1065_LOCUS12960</name>
</gene>
<proteinExistence type="predicted"/>
<evidence type="ECO:0000256" key="1">
    <source>
        <dbReference type="SAM" id="MobiDB-lite"/>
    </source>
</evidence>